<comment type="caution">
    <text evidence="1">The sequence shown here is derived from an EMBL/GenBank/DDBJ whole genome shotgun (WGS) entry which is preliminary data.</text>
</comment>
<organism evidence="1 2">
    <name type="scientific">Geobacillus kaustophilus GBlys</name>
    <dbReference type="NCBI Taxonomy" id="1337888"/>
    <lineage>
        <taxon>Bacteria</taxon>
        <taxon>Bacillati</taxon>
        <taxon>Bacillota</taxon>
        <taxon>Bacilli</taxon>
        <taxon>Bacillales</taxon>
        <taxon>Anoxybacillaceae</taxon>
        <taxon>Geobacillus</taxon>
        <taxon>Geobacillus thermoleovorans group</taxon>
    </lineage>
</organism>
<reference evidence="2" key="1">
    <citation type="journal article" date="2013" name="Genome">
        <title>Draft Genome Sequence of Geobacillus kaustophilus GBlys, a Lysogenic Strain with Bacteriophage phiOH2.</title>
        <authorList>
            <person name="Doi K."/>
            <person name="Mori K."/>
            <person name="Martono H."/>
            <person name="Nagayoshi Y."/>
            <person name="Fujino Y."/>
            <person name="Tashiro K."/>
            <person name="Kuhara S."/>
            <person name="Ohshima T."/>
        </authorList>
    </citation>
    <scope>NUCLEOTIDE SEQUENCE [LARGE SCALE GENOMIC DNA]</scope>
    <source>
        <strain evidence="2">GBlys</strain>
    </source>
</reference>
<evidence type="ECO:0000313" key="2">
    <source>
        <dbReference type="Proteomes" id="UP000016424"/>
    </source>
</evidence>
<name>U2Y6Y1_GEOKU</name>
<dbReference type="AlphaFoldDB" id="U2Y6Y1"/>
<sequence>MKGGEPMPHSLPPLAFWQLITPPFRAETGVPSSQLPIYAATTPAPPPFLPYRSIRYTSSYPSYQQLRAIITTDHLSFVRR</sequence>
<dbReference type="EMBL" id="BASG01000054">
    <property type="protein sequence ID" value="GAD15149.1"/>
    <property type="molecule type" value="Genomic_DNA"/>
</dbReference>
<evidence type="ECO:0000313" key="1">
    <source>
        <dbReference type="EMBL" id="GAD15149.1"/>
    </source>
</evidence>
<accession>U2Y6Y1</accession>
<gene>
    <name evidence="1" type="ORF">GBL_3366</name>
</gene>
<dbReference type="Proteomes" id="UP000016424">
    <property type="component" value="Unassembled WGS sequence"/>
</dbReference>
<proteinExistence type="predicted"/>
<protein>
    <submittedName>
        <fullName evidence="1">Uncharacterized protein</fullName>
    </submittedName>
</protein>